<reference evidence="1" key="1">
    <citation type="submission" date="2022-08" db="EMBL/GenBank/DDBJ databases">
        <authorList>
            <person name="Gutierrez-Valencia J."/>
        </authorList>
    </citation>
    <scope>NUCLEOTIDE SEQUENCE</scope>
</reference>
<name>A0AAV0GQM9_9ROSI</name>
<dbReference type="AlphaFoldDB" id="A0AAV0GQM9"/>
<comment type="caution">
    <text evidence="1">The sequence shown here is derived from an EMBL/GenBank/DDBJ whole genome shotgun (WGS) entry which is preliminary data.</text>
</comment>
<dbReference type="Proteomes" id="UP001154282">
    <property type="component" value="Unassembled WGS sequence"/>
</dbReference>
<gene>
    <name evidence="1" type="ORF">LITE_LOCUS408</name>
</gene>
<organism evidence="1 2">
    <name type="scientific">Linum tenue</name>
    <dbReference type="NCBI Taxonomy" id="586396"/>
    <lineage>
        <taxon>Eukaryota</taxon>
        <taxon>Viridiplantae</taxon>
        <taxon>Streptophyta</taxon>
        <taxon>Embryophyta</taxon>
        <taxon>Tracheophyta</taxon>
        <taxon>Spermatophyta</taxon>
        <taxon>Magnoliopsida</taxon>
        <taxon>eudicotyledons</taxon>
        <taxon>Gunneridae</taxon>
        <taxon>Pentapetalae</taxon>
        <taxon>rosids</taxon>
        <taxon>fabids</taxon>
        <taxon>Malpighiales</taxon>
        <taxon>Linaceae</taxon>
        <taxon>Linum</taxon>
    </lineage>
</organism>
<evidence type="ECO:0000313" key="1">
    <source>
        <dbReference type="EMBL" id="CAI0374938.1"/>
    </source>
</evidence>
<dbReference type="EMBL" id="CAMGYJ010000002">
    <property type="protein sequence ID" value="CAI0374938.1"/>
    <property type="molecule type" value="Genomic_DNA"/>
</dbReference>
<protein>
    <submittedName>
        <fullName evidence="1">Uncharacterized protein</fullName>
    </submittedName>
</protein>
<proteinExistence type="predicted"/>
<keyword evidence="2" id="KW-1185">Reference proteome</keyword>
<sequence>MAVMLNHHLFTASGGSSFVCKMSKTNPTVFVEKKTGSVDYDKGEHLVSTELSGVRQANIPRRYRLRVERDRFQKDWSLSQVVQKVLALDPRGDDVEAVLNHWAGRFARKNFPYLIKVESILACAFS</sequence>
<evidence type="ECO:0000313" key="2">
    <source>
        <dbReference type="Proteomes" id="UP001154282"/>
    </source>
</evidence>
<accession>A0AAV0GQM9</accession>